<name>A0A926DNP0_9FIRM</name>
<dbReference type="InterPro" id="IPR036412">
    <property type="entry name" value="HAD-like_sf"/>
</dbReference>
<dbReference type="InterPro" id="IPR023198">
    <property type="entry name" value="PGP-like_dom2"/>
</dbReference>
<dbReference type="Gene3D" id="1.10.150.240">
    <property type="entry name" value="Putative phosphatase, domain 2"/>
    <property type="match status" value="1"/>
</dbReference>
<proteinExistence type="predicted"/>
<gene>
    <name evidence="1" type="ORF">H8698_09440</name>
</gene>
<dbReference type="PANTHER" id="PTHR43434:SF1">
    <property type="entry name" value="PHOSPHOGLYCOLATE PHOSPHATASE"/>
    <property type="match status" value="1"/>
</dbReference>
<evidence type="ECO:0000313" key="2">
    <source>
        <dbReference type="Proteomes" id="UP000611762"/>
    </source>
</evidence>
<dbReference type="CDD" id="cd07505">
    <property type="entry name" value="HAD_BPGM-like"/>
    <property type="match status" value="1"/>
</dbReference>
<dbReference type="Proteomes" id="UP000611762">
    <property type="component" value="Unassembled WGS sequence"/>
</dbReference>
<dbReference type="EMBL" id="JACRSU010000003">
    <property type="protein sequence ID" value="MBC8541196.1"/>
    <property type="molecule type" value="Genomic_DNA"/>
</dbReference>
<sequence length="251" mass="27328">MLKDKKVIIFDLDGTLIDSVGMWNEVDRRLILQLGGHPEEETVIQTRRDELLTRFRGEKAPYAAYCASLGMLCGSGLSAEDIHKLRYEIADGYLKNTVKLKPSAAELLSYLKAQGRTLVLASTTSRANVEKYMQWNENIKSKANFGALFSRIYTRDDVTELKPSPQVHELILSALGASPDDCLVVEDSLAGVEAANAANIAVVAVADRNSAQDETQIRARSDAFFSDCAALHAFFAGGKAGASSLDKPDAK</sequence>
<accession>A0A926DNP0</accession>
<dbReference type="InterPro" id="IPR023214">
    <property type="entry name" value="HAD_sf"/>
</dbReference>
<dbReference type="SUPFAM" id="SSF56784">
    <property type="entry name" value="HAD-like"/>
    <property type="match status" value="1"/>
</dbReference>
<dbReference type="GO" id="GO:0008967">
    <property type="term" value="F:phosphoglycolate phosphatase activity"/>
    <property type="evidence" value="ECO:0007669"/>
    <property type="project" value="TreeGrafter"/>
</dbReference>
<dbReference type="InterPro" id="IPR041492">
    <property type="entry name" value="HAD_2"/>
</dbReference>
<dbReference type="Pfam" id="PF13419">
    <property type="entry name" value="HAD_2"/>
    <property type="match status" value="1"/>
</dbReference>
<dbReference type="AlphaFoldDB" id="A0A926DNP0"/>
<keyword evidence="2" id="KW-1185">Reference proteome</keyword>
<dbReference type="GO" id="GO:0005829">
    <property type="term" value="C:cytosol"/>
    <property type="evidence" value="ECO:0007669"/>
    <property type="project" value="TreeGrafter"/>
</dbReference>
<dbReference type="InterPro" id="IPR050155">
    <property type="entry name" value="HAD-like_hydrolase_sf"/>
</dbReference>
<organism evidence="1 2">
    <name type="scientific">Congzhengia minquanensis</name>
    <dbReference type="NCBI Taxonomy" id="2763657"/>
    <lineage>
        <taxon>Bacteria</taxon>
        <taxon>Bacillati</taxon>
        <taxon>Bacillota</taxon>
        <taxon>Clostridia</taxon>
        <taxon>Eubacteriales</taxon>
        <taxon>Oscillospiraceae</taxon>
        <taxon>Congzhengia</taxon>
    </lineage>
</organism>
<dbReference type="PRINTS" id="PR00413">
    <property type="entry name" value="HADHALOGNASE"/>
</dbReference>
<dbReference type="RefSeq" id="WP_249313163.1">
    <property type="nucleotide sequence ID" value="NZ_JACRSU010000003.1"/>
</dbReference>
<evidence type="ECO:0000313" key="1">
    <source>
        <dbReference type="EMBL" id="MBC8541196.1"/>
    </source>
</evidence>
<dbReference type="SFLD" id="SFLDG01129">
    <property type="entry name" value="C1.5:_HAD__Beta-PGM__Phosphata"/>
    <property type="match status" value="1"/>
</dbReference>
<protein>
    <submittedName>
        <fullName evidence="1">HAD family phosphatase</fullName>
    </submittedName>
</protein>
<dbReference type="PANTHER" id="PTHR43434">
    <property type="entry name" value="PHOSPHOGLYCOLATE PHOSPHATASE"/>
    <property type="match status" value="1"/>
</dbReference>
<dbReference type="InterPro" id="IPR006439">
    <property type="entry name" value="HAD-SF_hydro_IA"/>
</dbReference>
<dbReference type="SFLD" id="SFLDS00003">
    <property type="entry name" value="Haloacid_Dehalogenase"/>
    <property type="match status" value="1"/>
</dbReference>
<reference evidence="1" key="1">
    <citation type="submission" date="2020-08" db="EMBL/GenBank/DDBJ databases">
        <title>Genome public.</title>
        <authorList>
            <person name="Liu C."/>
            <person name="Sun Q."/>
        </authorList>
    </citation>
    <scope>NUCLEOTIDE SEQUENCE</scope>
    <source>
        <strain evidence="1">H8</strain>
    </source>
</reference>
<dbReference type="GO" id="GO:0006281">
    <property type="term" value="P:DNA repair"/>
    <property type="evidence" value="ECO:0007669"/>
    <property type="project" value="TreeGrafter"/>
</dbReference>
<dbReference type="Gene3D" id="3.40.50.1000">
    <property type="entry name" value="HAD superfamily/HAD-like"/>
    <property type="match status" value="1"/>
</dbReference>
<comment type="caution">
    <text evidence="1">The sequence shown here is derived from an EMBL/GenBank/DDBJ whole genome shotgun (WGS) entry which is preliminary data.</text>
</comment>
<dbReference type="NCBIfam" id="TIGR01509">
    <property type="entry name" value="HAD-SF-IA-v3"/>
    <property type="match status" value="1"/>
</dbReference>